<dbReference type="EMBL" id="KN822004">
    <property type="protein sequence ID" value="KIM70550.1"/>
    <property type="molecule type" value="Genomic_DNA"/>
</dbReference>
<organism evidence="1 2">
    <name type="scientific">Scleroderma citrinum Foug A</name>
    <dbReference type="NCBI Taxonomy" id="1036808"/>
    <lineage>
        <taxon>Eukaryota</taxon>
        <taxon>Fungi</taxon>
        <taxon>Dikarya</taxon>
        <taxon>Basidiomycota</taxon>
        <taxon>Agaricomycotina</taxon>
        <taxon>Agaricomycetes</taxon>
        <taxon>Agaricomycetidae</taxon>
        <taxon>Boletales</taxon>
        <taxon>Sclerodermatineae</taxon>
        <taxon>Sclerodermataceae</taxon>
        <taxon>Scleroderma</taxon>
    </lineage>
</organism>
<dbReference type="Proteomes" id="UP000053989">
    <property type="component" value="Unassembled WGS sequence"/>
</dbReference>
<protein>
    <submittedName>
        <fullName evidence="1">Uncharacterized protein</fullName>
    </submittedName>
</protein>
<reference evidence="2" key="2">
    <citation type="submission" date="2015-01" db="EMBL/GenBank/DDBJ databases">
        <title>Evolutionary Origins and Diversification of the Mycorrhizal Mutualists.</title>
        <authorList>
            <consortium name="DOE Joint Genome Institute"/>
            <consortium name="Mycorrhizal Genomics Consortium"/>
            <person name="Kohler A."/>
            <person name="Kuo A."/>
            <person name="Nagy L.G."/>
            <person name="Floudas D."/>
            <person name="Copeland A."/>
            <person name="Barry K.W."/>
            <person name="Cichocki N."/>
            <person name="Veneault-Fourrey C."/>
            <person name="LaButti K."/>
            <person name="Lindquist E.A."/>
            <person name="Lipzen A."/>
            <person name="Lundell T."/>
            <person name="Morin E."/>
            <person name="Murat C."/>
            <person name="Riley R."/>
            <person name="Ohm R."/>
            <person name="Sun H."/>
            <person name="Tunlid A."/>
            <person name="Henrissat B."/>
            <person name="Grigoriev I.V."/>
            <person name="Hibbett D.S."/>
            <person name="Martin F."/>
        </authorList>
    </citation>
    <scope>NUCLEOTIDE SEQUENCE [LARGE SCALE GENOMIC DNA]</scope>
    <source>
        <strain evidence="2">Foug A</strain>
    </source>
</reference>
<dbReference type="InParanoid" id="A0A0C3ECY3"/>
<sequence>MEQSWRTLAGVELSVLHPNKIENGVVILFLSPPPRTYLHRRLYLLVVTRSAGVHSGETSSKVYCHIAPAELSHSSYTRATHKVCRRC</sequence>
<accession>A0A0C3ECY3</accession>
<keyword evidence="2" id="KW-1185">Reference proteome</keyword>
<reference evidence="1 2" key="1">
    <citation type="submission" date="2014-04" db="EMBL/GenBank/DDBJ databases">
        <authorList>
            <consortium name="DOE Joint Genome Institute"/>
            <person name="Kuo A."/>
            <person name="Kohler A."/>
            <person name="Nagy L.G."/>
            <person name="Floudas D."/>
            <person name="Copeland A."/>
            <person name="Barry K.W."/>
            <person name="Cichocki N."/>
            <person name="Veneault-Fourrey C."/>
            <person name="LaButti K."/>
            <person name="Lindquist E.A."/>
            <person name="Lipzen A."/>
            <person name="Lundell T."/>
            <person name="Morin E."/>
            <person name="Murat C."/>
            <person name="Sun H."/>
            <person name="Tunlid A."/>
            <person name="Henrissat B."/>
            <person name="Grigoriev I.V."/>
            <person name="Hibbett D.S."/>
            <person name="Martin F."/>
            <person name="Nordberg H.P."/>
            <person name="Cantor M.N."/>
            <person name="Hua S.X."/>
        </authorList>
    </citation>
    <scope>NUCLEOTIDE SEQUENCE [LARGE SCALE GENOMIC DNA]</scope>
    <source>
        <strain evidence="1 2">Foug A</strain>
    </source>
</reference>
<name>A0A0C3ECY3_9AGAM</name>
<evidence type="ECO:0000313" key="1">
    <source>
        <dbReference type="EMBL" id="KIM70550.1"/>
    </source>
</evidence>
<gene>
    <name evidence="1" type="ORF">SCLCIDRAFT_154350</name>
</gene>
<dbReference type="HOGENOM" id="CLU_2484607_0_0_1"/>
<evidence type="ECO:0000313" key="2">
    <source>
        <dbReference type="Proteomes" id="UP000053989"/>
    </source>
</evidence>
<dbReference type="AlphaFoldDB" id="A0A0C3ECY3"/>
<proteinExistence type="predicted"/>